<organism evidence="2 3">
    <name type="scientific">Cervus elaphus hippelaphus</name>
    <name type="common">European red deer</name>
    <dbReference type="NCBI Taxonomy" id="46360"/>
    <lineage>
        <taxon>Eukaryota</taxon>
        <taxon>Metazoa</taxon>
        <taxon>Chordata</taxon>
        <taxon>Craniata</taxon>
        <taxon>Vertebrata</taxon>
        <taxon>Euteleostomi</taxon>
        <taxon>Mammalia</taxon>
        <taxon>Eutheria</taxon>
        <taxon>Laurasiatheria</taxon>
        <taxon>Artiodactyla</taxon>
        <taxon>Ruminantia</taxon>
        <taxon>Pecora</taxon>
        <taxon>Cervidae</taxon>
        <taxon>Cervinae</taxon>
        <taxon>Cervus</taxon>
    </lineage>
</organism>
<keyword evidence="1" id="KW-1133">Transmembrane helix</keyword>
<gene>
    <name evidence="2" type="ORF">Celaphus_00004847</name>
</gene>
<keyword evidence="3" id="KW-1185">Reference proteome</keyword>
<evidence type="ECO:0000313" key="2">
    <source>
        <dbReference type="EMBL" id="OWK16079.1"/>
    </source>
</evidence>
<dbReference type="Gene3D" id="1.20.1740.10">
    <property type="entry name" value="Amino acid/polyamine transporter I"/>
    <property type="match status" value="1"/>
</dbReference>
<accession>A0A212DCW9</accession>
<evidence type="ECO:0008006" key="4">
    <source>
        <dbReference type="Google" id="ProtNLM"/>
    </source>
</evidence>
<dbReference type="GO" id="GO:0015171">
    <property type="term" value="F:amino acid transmembrane transporter activity"/>
    <property type="evidence" value="ECO:0007669"/>
    <property type="project" value="TreeGrafter"/>
</dbReference>
<evidence type="ECO:0000313" key="3">
    <source>
        <dbReference type="Proteomes" id="UP000242450"/>
    </source>
</evidence>
<keyword evidence="1" id="KW-0472">Membrane</keyword>
<reference evidence="2 3" key="1">
    <citation type="journal article" date="2018" name="Mol. Genet. Genomics">
        <title>The red deer Cervus elaphus genome CerEla1.0: sequencing, annotating, genes, and chromosomes.</title>
        <authorList>
            <person name="Bana N.A."/>
            <person name="Nyiri A."/>
            <person name="Nagy J."/>
            <person name="Frank K."/>
            <person name="Nagy T."/>
            <person name="Steger V."/>
            <person name="Schiller M."/>
            <person name="Lakatos P."/>
            <person name="Sugar L."/>
            <person name="Horn P."/>
            <person name="Barta E."/>
            <person name="Orosz L."/>
        </authorList>
    </citation>
    <scope>NUCLEOTIDE SEQUENCE [LARGE SCALE GENOMIC DNA]</scope>
    <source>
        <strain evidence="2">Hungarian</strain>
    </source>
</reference>
<dbReference type="AlphaFoldDB" id="A0A212DCW9"/>
<keyword evidence="1" id="KW-0812">Transmembrane</keyword>
<dbReference type="EMBL" id="MKHE01000004">
    <property type="protein sequence ID" value="OWK16079.1"/>
    <property type="molecule type" value="Genomic_DNA"/>
</dbReference>
<evidence type="ECO:0000256" key="1">
    <source>
        <dbReference type="SAM" id="Phobius"/>
    </source>
</evidence>
<feature type="transmembrane region" description="Helical" evidence="1">
    <location>
        <begin position="67"/>
        <end position="91"/>
    </location>
</feature>
<dbReference type="GO" id="GO:0005886">
    <property type="term" value="C:plasma membrane"/>
    <property type="evidence" value="ECO:0007669"/>
    <property type="project" value="TreeGrafter"/>
</dbReference>
<proteinExistence type="predicted"/>
<feature type="transmembrane region" description="Helical" evidence="1">
    <location>
        <begin position="37"/>
        <end position="61"/>
    </location>
</feature>
<protein>
    <recommendedName>
        <fullName evidence="4">Amino acid permease/ SLC12A domain-containing protein</fullName>
    </recommendedName>
</protein>
<dbReference type="Proteomes" id="UP000242450">
    <property type="component" value="Chromosome 4"/>
</dbReference>
<dbReference type="PANTHER" id="PTHR43243:SF10">
    <property type="entry name" value="MGC138914 PROTEIN"/>
    <property type="match status" value="1"/>
</dbReference>
<name>A0A212DCW9_CEREH</name>
<sequence>MLRQCVRQFVQKLVRRRPLEPREEPESRGAPLSTLGLVLLGVGRTLGAGVYILAGVMVMFITGPAIIISFSVVALSSVLSGLCYAELWAWVPRSSSA</sequence>
<comment type="caution">
    <text evidence="2">The sequence shown here is derived from an EMBL/GenBank/DDBJ whole genome shotgun (WGS) entry which is preliminary data.</text>
</comment>
<dbReference type="PANTHER" id="PTHR43243">
    <property type="entry name" value="INNER MEMBRANE TRANSPORTER YGJI-RELATED"/>
    <property type="match status" value="1"/>
</dbReference>